<dbReference type="GO" id="GO:0008233">
    <property type="term" value="F:peptidase activity"/>
    <property type="evidence" value="ECO:0007669"/>
    <property type="project" value="UniProtKB-KW"/>
</dbReference>
<dbReference type="EMBL" id="SSTD01014408">
    <property type="protein sequence ID" value="TYK04324.1"/>
    <property type="molecule type" value="Genomic_DNA"/>
</dbReference>
<keyword evidence="2" id="KW-0378">Hydrolase</keyword>
<sequence length="87" mass="9700">MDMSLHERMDSSKAAGRWPTSRQKRKAEQQPTGITPIDSSSGGSFHHHQQEVTEVGGTTKELPSCRVCGRNHSGRYLASKRICFKSK</sequence>
<name>A0A5D3BZB5_CUCMM</name>
<comment type="caution">
    <text evidence="2">The sequence shown here is derived from an EMBL/GenBank/DDBJ whole genome shotgun (WGS) entry which is preliminary data.</text>
</comment>
<proteinExistence type="predicted"/>
<dbReference type="GO" id="GO:0006508">
    <property type="term" value="P:proteolysis"/>
    <property type="evidence" value="ECO:0007669"/>
    <property type="project" value="UniProtKB-KW"/>
</dbReference>
<accession>A0A5D3BZB5</accession>
<feature type="region of interest" description="Disordered" evidence="1">
    <location>
        <begin position="1"/>
        <end position="64"/>
    </location>
</feature>
<dbReference type="AlphaFoldDB" id="A0A5D3BZB5"/>
<evidence type="ECO:0000313" key="2">
    <source>
        <dbReference type="EMBL" id="TYK04324.1"/>
    </source>
</evidence>
<dbReference type="Proteomes" id="UP000321947">
    <property type="component" value="Unassembled WGS sequence"/>
</dbReference>
<organism evidence="2 3">
    <name type="scientific">Cucumis melo var. makuwa</name>
    <name type="common">Oriental melon</name>
    <dbReference type="NCBI Taxonomy" id="1194695"/>
    <lineage>
        <taxon>Eukaryota</taxon>
        <taxon>Viridiplantae</taxon>
        <taxon>Streptophyta</taxon>
        <taxon>Embryophyta</taxon>
        <taxon>Tracheophyta</taxon>
        <taxon>Spermatophyta</taxon>
        <taxon>Magnoliopsida</taxon>
        <taxon>eudicotyledons</taxon>
        <taxon>Gunneridae</taxon>
        <taxon>Pentapetalae</taxon>
        <taxon>rosids</taxon>
        <taxon>fabids</taxon>
        <taxon>Cucurbitales</taxon>
        <taxon>Cucurbitaceae</taxon>
        <taxon>Benincaseae</taxon>
        <taxon>Cucumis</taxon>
    </lineage>
</organism>
<keyword evidence="2" id="KW-0645">Protease</keyword>
<gene>
    <name evidence="2" type="ORF">E5676_scaffold527G00600</name>
</gene>
<evidence type="ECO:0000256" key="1">
    <source>
        <dbReference type="SAM" id="MobiDB-lite"/>
    </source>
</evidence>
<reference evidence="2 3" key="1">
    <citation type="submission" date="2019-08" db="EMBL/GenBank/DDBJ databases">
        <title>Draft genome sequences of two oriental melons (Cucumis melo L. var makuwa).</title>
        <authorList>
            <person name="Kwon S.-Y."/>
        </authorList>
    </citation>
    <scope>NUCLEOTIDE SEQUENCE [LARGE SCALE GENOMIC DNA]</scope>
    <source>
        <strain evidence="3">cv. Chang Bougi</strain>
        <tissue evidence="2">Leaf</tissue>
    </source>
</reference>
<feature type="compositionally biased region" description="Basic and acidic residues" evidence="1">
    <location>
        <begin position="1"/>
        <end position="11"/>
    </location>
</feature>
<evidence type="ECO:0000313" key="3">
    <source>
        <dbReference type="Proteomes" id="UP000321947"/>
    </source>
</evidence>
<protein>
    <submittedName>
        <fullName evidence="2">Gag-protease polyprotein</fullName>
    </submittedName>
</protein>